<sequence>MLRVGFFDGGSRGNPGAGGSGSVVVERNSQTGELEITWLVATSLRTKTTTNNVAEFIGLFFLLSDALRSLVVSAYDNLYSAVNNLR</sequence>
<dbReference type="GO" id="GO:0003676">
    <property type="term" value="F:nucleic acid binding"/>
    <property type="evidence" value="ECO:0007669"/>
    <property type="project" value="InterPro"/>
</dbReference>
<dbReference type="EMBL" id="RCMG01000499">
    <property type="protein sequence ID" value="KAG2853105.1"/>
    <property type="molecule type" value="Genomic_DNA"/>
</dbReference>
<evidence type="ECO:0000313" key="6">
    <source>
        <dbReference type="EMBL" id="KAG3211553.1"/>
    </source>
</evidence>
<dbReference type="EMBL" id="RCMV01000942">
    <property type="protein sequence ID" value="KAG3211553.1"/>
    <property type="molecule type" value="Genomic_DNA"/>
</dbReference>
<dbReference type="EMBL" id="MJFZ01000662">
    <property type="protein sequence ID" value="RAW26311.1"/>
    <property type="molecule type" value="Genomic_DNA"/>
</dbReference>
<gene>
    <name evidence="7" type="ORF">PC110_g17280</name>
    <name evidence="3" type="ORF">PC113_g14456</name>
    <name evidence="4" type="ORF">PC117_g16722</name>
    <name evidence="5" type="ORF">PC118_g14382</name>
    <name evidence="6" type="ORF">PC129_g17467</name>
</gene>
<accession>A0A329RPJ0</accession>
<dbReference type="EMBL" id="RCMK01000602">
    <property type="protein sequence ID" value="KAG2919648.1"/>
    <property type="molecule type" value="Genomic_DNA"/>
</dbReference>
<evidence type="ECO:0000313" key="8">
    <source>
        <dbReference type="Proteomes" id="UP000251314"/>
    </source>
</evidence>
<dbReference type="InterPro" id="IPR002156">
    <property type="entry name" value="RNaseH_domain"/>
</dbReference>
<dbReference type="Proteomes" id="UP000760860">
    <property type="component" value="Unassembled WGS sequence"/>
</dbReference>
<dbReference type="EMBL" id="RCML01000521">
    <property type="protein sequence ID" value="KAG2974706.1"/>
    <property type="molecule type" value="Genomic_DNA"/>
</dbReference>
<evidence type="ECO:0000313" key="3">
    <source>
        <dbReference type="EMBL" id="KAG2853105.1"/>
    </source>
</evidence>
<organism evidence="7 8">
    <name type="scientific">Phytophthora cactorum</name>
    <dbReference type="NCBI Taxonomy" id="29920"/>
    <lineage>
        <taxon>Eukaryota</taxon>
        <taxon>Sar</taxon>
        <taxon>Stramenopiles</taxon>
        <taxon>Oomycota</taxon>
        <taxon>Peronosporomycetes</taxon>
        <taxon>Peronosporales</taxon>
        <taxon>Peronosporaceae</taxon>
        <taxon>Phytophthora</taxon>
    </lineage>
</organism>
<reference evidence="3" key="2">
    <citation type="submission" date="2018-10" db="EMBL/GenBank/DDBJ databases">
        <title>Effector identification in a new, highly contiguous assembly of the strawberry crown rot pathogen Phytophthora cactorum.</title>
        <authorList>
            <person name="Armitage A.D."/>
            <person name="Nellist C.F."/>
            <person name="Bates H."/>
            <person name="Vickerstaff R.J."/>
            <person name="Harrison R.J."/>
        </authorList>
    </citation>
    <scope>NUCLEOTIDE SEQUENCE</scope>
    <source>
        <strain evidence="3">15-7</strain>
        <strain evidence="4">4040</strain>
        <strain evidence="5">P415</strain>
        <strain evidence="6">P421</strain>
    </source>
</reference>
<dbReference type="Proteomes" id="UP000735874">
    <property type="component" value="Unassembled WGS sequence"/>
</dbReference>
<evidence type="ECO:0000313" key="7">
    <source>
        <dbReference type="EMBL" id="RAW26311.1"/>
    </source>
</evidence>
<dbReference type="Proteomes" id="UP000736787">
    <property type="component" value="Unassembled WGS sequence"/>
</dbReference>
<dbReference type="SUPFAM" id="SSF53098">
    <property type="entry name" value="Ribonuclease H-like"/>
    <property type="match status" value="1"/>
</dbReference>
<proteinExistence type="predicted"/>
<dbReference type="GO" id="GO:0004523">
    <property type="term" value="F:RNA-DNA hybrid ribonuclease activity"/>
    <property type="evidence" value="ECO:0007669"/>
    <property type="project" value="InterPro"/>
</dbReference>
<dbReference type="InterPro" id="IPR036397">
    <property type="entry name" value="RNaseH_sf"/>
</dbReference>
<evidence type="ECO:0000256" key="1">
    <source>
        <dbReference type="SAM" id="MobiDB-lite"/>
    </source>
</evidence>
<protein>
    <recommendedName>
        <fullName evidence="2">RNase H type-1 domain-containing protein</fullName>
    </recommendedName>
</protein>
<evidence type="ECO:0000313" key="4">
    <source>
        <dbReference type="EMBL" id="KAG2919648.1"/>
    </source>
</evidence>
<keyword evidence="8" id="KW-1185">Reference proteome</keyword>
<dbReference type="PROSITE" id="PS50879">
    <property type="entry name" value="RNASE_H_1"/>
    <property type="match status" value="1"/>
</dbReference>
<dbReference type="OrthoDB" id="10377924at2759"/>
<dbReference type="AlphaFoldDB" id="A0A329RPJ0"/>
<dbReference type="VEuPathDB" id="FungiDB:PC110_g17280"/>
<dbReference type="STRING" id="29920.A0A329RPJ0"/>
<reference evidence="7 8" key="1">
    <citation type="submission" date="2018-01" db="EMBL/GenBank/DDBJ databases">
        <title>Draft genome of the strawberry crown rot pathogen Phytophthora cactorum.</title>
        <authorList>
            <person name="Armitage A.D."/>
            <person name="Lysoe E."/>
            <person name="Nellist C.F."/>
            <person name="Harrison R.J."/>
            <person name="Brurberg M.B."/>
        </authorList>
    </citation>
    <scope>NUCLEOTIDE SEQUENCE [LARGE SCALE GENOMIC DNA]</scope>
    <source>
        <strain evidence="7 8">10300</strain>
    </source>
</reference>
<evidence type="ECO:0000259" key="2">
    <source>
        <dbReference type="PROSITE" id="PS50879"/>
    </source>
</evidence>
<evidence type="ECO:0000313" key="5">
    <source>
        <dbReference type="EMBL" id="KAG2974706.1"/>
    </source>
</evidence>
<dbReference type="InterPro" id="IPR012337">
    <property type="entry name" value="RNaseH-like_sf"/>
</dbReference>
<dbReference type="Proteomes" id="UP000697107">
    <property type="component" value="Unassembled WGS sequence"/>
</dbReference>
<name>A0A329RPJ0_9STRA</name>
<comment type="caution">
    <text evidence="7">The sequence shown here is derived from an EMBL/GenBank/DDBJ whole genome shotgun (WGS) entry which is preliminary data.</text>
</comment>
<dbReference type="Gene3D" id="3.30.420.10">
    <property type="entry name" value="Ribonuclease H-like superfamily/Ribonuclease H"/>
    <property type="match status" value="1"/>
</dbReference>
<dbReference type="Proteomes" id="UP000251314">
    <property type="component" value="Unassembled WGS sequence"/>
</dbReference>
<feature type="domain" description="RNase H type-1" evidence="2">
    <location>
        <begin position="1"/>
        <end position="86"/>
    </location>
</feature>
<feature type="compositionally biased region" description="Gly residues" evidence="1">
    <location>
        <begin position="7"/>
        <end position="21"/>
    </location>
</feature>
<feature type="region of interest" description="Disordered" evidence="1">
    <location>
        <begin position="1"/>
        <end position="24"/>
    </location>
</feature>